<dbReference type="AlphaFoldDB" id="A0A0U9HN38"/>
<dbReference type="Pfam" id="PF07676">
    <property type="entry name" value="PD40"/>
    <property type="match status" value="2"/>
</dbReference>
<dbReference type="OrthoDB" id="9802240at2"/>
<name>A0A0U9HN38_9BACT</name>
<dbReference type="EMBL" id="BCNO01000001">
    <property type="protein sequence ID" value="GAQ94411.1"/>
    <property type="molecule type" value="Genomic_DNA"/>
</dbReference>
<gene>
    <name evidence="2" type="ORF">TAGGR_1591</name>
</gene>
<comment type="caution">
    <text evidence="2">The sequence shown here is derived from an EMBL/GenBank/DDBJ whole genome shotgun (WGS) entry which is preliminary data.</text>
</comment>
<dbReference type="InterPro" id="IPR011659">
    <property type="entry name" value="WD40"/>
</dbReference>
<dbReference type="InterPro" id="IPR011042">
    <property type="entry name" value="6-blade_b-propeller_TolB-like"/>
</dbReference>
<dbReference type="Gene3D" id="3.40.50.10070">
    <property type="entry name" value="TolB, N-terminal domain"/>
    <property type="match status" value="1"/>
</dbReference>
<dbReference type="SUPFAM" id="SSF52964">
    <property type="entry name" value="TolB, N-terminal domain"/>
    <property type="match status" value="1"/>
</dbReference>
<comment type="similarity">
    <text evidence="1">Belongs to the TolB family.</text>
</comment>
<organism evidence="2 3">
    <name type="scientific">Thermodesulfovibrio aggregans</name>
    <dbReference type="NCBI Taxonomy" id="86166"/>
    <lineage>
        <taxon>Bacteria</taxon>
        <taxon>Pseudomonadati</taxon>
        <taxon>Nitrospirota</taxon>
        <taxon>Thermodesulfovibrionia</taxon>
        <taxon>Thermodesulfovibrionales</taxon>
        <taxon>Thermodesulfovibrionaceae</taxon>
        <taxon>Thermodesulfovibrio</taxon>
    </lineage>
</organism>
<evidence type="ECO:0000313" key="2">
    <source>
        <dbReference type="EMBL" id="GAQ94411.1"/>
    </source>
</evidence>
<dbReference type="STRING" id="86166.TAGGR_1591"/>
<dbReference type="Proteomes" id="UP000054976">
    <property type="component" value="Unassembled WGS sequence"/>
</dbReference>
<sequence>MKFLKIFFFLVCFHFLSLSFAWAEKIYLDITQPGIKKLSLAVEGFDRFPTLFDTLKEDLEFTEYFKVYGPFPYRAEQFDPNLWKSSNVEIVVRAETYEKILIKIFSVASTSPIFVKEYSLKDDQHTGKLIASDIYKLLTGKESPFFNRFVFVRKISKSMGLFLSNWNGKNVIDTGLRREIISRVVLRGNKIFYSCLDGKFWKIEVFDMANRINKELIKSRSLLMLGDVLNDRELLYSESDGEISEIKIFDISGKTRTISSSRWIDTSPRLKGYKVFFVSNRSGQPQIYEMSHSGLNIKRVTYRGRYNTEPSISPDGSKLAFSSLNGNFQIHIMDKSTESQNQITKEGNNEQPSFCPDGHFLTIMSDRRGKKEIYLISADGVVQKSLTYGYLPYCTR</sequence>
<proteinExistence type="inferred from homology"/>
<evidence type="ECO:0000256" key="1">
    <source>
        <dbReference type="ARBA" id="ARBA00009820"/>
    </source>
</evidence>
<protein>
    <submittedName>
        <fullName evidence="2">TolB protein</fullName>
    </submittedName>
</protein>
<dbReference type="PANTHER" id="PTHR36842:SF1">
    <property type="entry name" value="PROTEIN TOLB"/>
    <property type="match status" value="1"/>
</dbReference>
<dbReference type="SUPFAM" id="SSF69304">
    <property type="entry name" value="Tricorn protease N-terminal domain"/>
    <property type="match status" value="1"/>
</dbReference>
<dbReference type="Gene3D" id="2.120.10.30">
    <property type="entry name" value="TolB, C-terminal domain"/>
    <property type="match status" value="1"/>
</dbReference>
<reference evidence="3" key="1">
    <citation type="submission" date="2016-01" db="EMBL/GenBank/DDBJ databases">
        <title>Draft genome sequence of Thermodesulfovibrio aggregans strain TGE-P1.</title>
        <authorList>
            <person name="Sekiguchi Y."/>
            <person name="Ohashi A."/>
            <person name="Matsuura N."/>
            <person name="Tourlousse M.D."/>
        </authorList>
    </citation>
    <scope>NUCLEOTIDE SEQUENCE [LARGE SCALE GENOMIC DNA]</scope>
    <source>
        <strain evidence="3">TGE-P1</strain>
    </source>
</reference>
<evidence type="ECO:0000313" key="3">
    <source>
        <dbReference type="Proteomes" id="UP000054976"/>
    </source>
</evidence>
<dbReference type="RefSeq" id="WP_059175868.1">
    <property type="nucleotide sequence ID" value="NZ_BCNO01000001.1"/>
</dbReference>
<keyword evidence="3" id="KW-1185">Reference proteome</keyword>
<accession>A0A0U9HN38</accession>
<dbReference type="PANTHER" id="PTHR36842">
    <property type="entry name" value="PROTEIN TOLB HOMOLOG"/>
    <property type="match status" value="1"/>
</dbReference>